<feature type="non-terminal residue" evidence="1">
    <location>
        <position position="47"/>
    </location>
</feature>
<dbReference type="AlphaFoldDB" id="A0A382VJ03"/>
<name>A0A382VJ03_9ZZZZ</name>
<organism evidence="1">
    <name type="scientific">marine metagenome</name>
    <dbReference type="NCBI Taxonomy" id="408172"/>
    <lineage>
        <taxon>unclassified sequences</taxon>
        <taxon>metagenomes</taxon>
        <taxon>ecological metagenomes</taxon>
    </lineage>
</organism>
<proteinExistence type="predicted"/>
<dbReference type="EMBL" id="UINC01152036">
    <property type="protein sequence ID" value="SVD45995.1"/>
    <property type="molecule type" value="Genomic_DNA"/>
</dbReference>
<protein>
    <submittedName>
        <fullName evidence="1">Uncharacterized protein</fullName>
    </submittedName>
</protein>
<evidence type="ECO:0000313" key="1">
    <source>
        <dbReference type="EMBL" id="SVD45995.1"/>
    </source>
</evidence>
<reference evidence="1" key="1">
    <citation type="submission" date="2018-05" db="EMBL/GenBank/DDBJ databases">
        <authorList>
            <person name="Lanie J.A."/>
            <person name="Ng W.-L."/>
            <person name="Kazmierczak K.M."/>
            <person name="Andrzejewski T.M."/>
            <person name="Davidsen T.M."/>
            <person name="Wayne K.J."/>
            <person name="Tettelin H."/>
            <person name="Glass J.I."/>
            <person name="Rusch D."/>
            <person name="Podicherti R."/>
            <person name="Tsui H.-C.T."/>
            <person name="Winkler M.E."/>
        </authorList>
    </citation>
    <scope>NUCLEOTIDE SEQUENCE</scope>
</reference>
<accession>A0A382VJ03</accession>
<gene>
    <name evidence="1" type="ORF">METZ01_LOCUS398849</name>
</gene>
<sequence length="47" mass="5308">MKSFVPVLSTRSARTLNGIGERSFSGVVFRVINETRNRGVLQGRLDW</sequence>